<dbReference type="Pfam" id="PF00586">
    <property type="entry name" value="AIRS"/>
    <property type="match status" value="1"/>
</dbReference>
<evidence type="ECO:0000259" key="3">
    <source>
        <dbReference type="Pfam" id="PF02769"/>
    </source>
</evidence>
<dbReference type="GO" id="GO:0051604">
    <property type="term" value="P:protein maturation"/>
    <property type="evidence" value="ECO:0007669"/>
    <property type="project" value="TreeGrafter"/>
</dbReference>
<comment type="similarity">
    <text evidence="1">Belongs to the HypE family.</text>
</comment>
<name>A0A1H6F381_9GAMM</name>
<feature type="domain" description="PurM-like N-terminal" evidence="2">
    <location>
        <begin position="64"/>
        <end position="165"/>
    </location>
</feature>
<organism evidence="4 5">
    <name type="scientific">Candidatus Venteria ishoeyi</name>
    <dbReference type="NCBI Taxonomy" id="1899563"/>
    <lineage>
        <taxon>Bacteria</taxon>
        <taxon>Pseudomonadati</taxon>
        <taxon>Pseudomonadota</taxon>
        <taxon>Gammaproteobacteria</taxon>
        <taxon>Thiotrichales</taxon>
        <taxon>Thiotrichaceae</taxon>
        <taxon>Venteria</taxon>
    </lineage>
</organism>
<sequence length="350" mass="36246">MDNSSNTPPKHGAKLTDTHIRLAHGNGGVYMRELIERVFAAHLSAQAAGLDTEADAVQVAALPGAMYISVDGFAVTPLEFPGGNIGSLAVHGTVNDLAVAGATPRYLTLSAILEEGLEVAVLERCVVAMAEAAQAAGVMIVAGDTKVVPRGHGGGIYFATTGVGQTDPGLQLHMNNIEAGDVVLVSGSVGDHGAAVMLAREDFGLHGDLLSDSASVLPLVKALSGLSGVHFLRDPTRGGLATVAYEIANATGSCLRLQQNQIPVRDSVSSICEILGYDPLYLACEGRVVAVVKADVSAIVLQRWQQLPAGKDAAIIGRIESAEALVLLETPLGGERVLEALEDDPLPRIC</sequence>
<proteinExistence type="inferred from homology"/>
<gene>
    <name evidence="4" type="primary">hypE</name>
    <name evidence="4" type="ORF">MBHS_00466</name>
</gene>
<dbReference type="SUPFAM" id="SSF55326">
    <property type="entry name" value="PurM N-terminal domain-like"/>
    <property type="match status" value="1"/>
</dbReference>
<dbReference type="NCBIfam" id="TIGR02124">
    <property type="entry name" value="hypE"/>
    <property type="match status" value="1"/>
</dbReference>
<dbReference type="PANTHER" id="PTHR30303:SF0">
    <property type="entry name" value="CARBAMOYL DEHYDRATASE HYPE"/>
    <property type="match status" value="1"/>
</dbReference>
<dbReference type="Proteomes" id="UP000236724">
    <property type="component" value="Unassembled WGS sequence"/>
</dbReference>
<dbReference type="PANTHER" id="PTHR30303">
    <property type="entry name" value="HYDROGENASE ISOENZYMES FORMATION PROTEIN HYPE"/>
    <property type="match status" value="1"/>
</dbReference>
<dbReference type="PIRSF" id="PIRSF005644">
    <property type="entry name" value="Hdrgns_mtr_HypE"/>
    <property type="match status" value="1"/>
</dbReference>
<keyword evidence="5" id="KW-1185">Reference proteome</keyword>
<dbReference type="OrthoDB" id="9801934at2"/>
<dbReference type="InterPro" id="IPR016188">
    <property type="entry name" value="PurM-like_N"/>
</dbReference>
<protein>
    <submittedName>
        <fullName evidence="4">Hydrogenase isoenzymes formation protein HypE</fullName>
    </submittedName>
</protein>
<dbReference type="RefSeq" id="WP_103918662.1">
    <property type="nucleotide sequence ID" value="NZ_FMSV02000072.1"/>
</dbReference>
<reference evidence="4 5" key="1">
    <citation type="submission" date="2016-10" db="EMBL/GenBank/DDBJ databases">
        <authorList>
            <person name="de Groot N.N."/>
        </authorList>
    </citation>
    <scope>NUCLEOTIDE SEQUENCE [LARGE SCALE GENOMIC DNA]</scope>
    <source>
        <strain evidence="4">MBHS1</strain>
    </source>
</reference>
<evidence type="ECO:0000259" key="2">
    <source>
        <dbReference type="Pfam" id="PF00586"/>
    </source>
</evidence>
<dbReference type="SUPFAM" id="SSF56042">
    <property type="entry name" value="PurM C-terminal domain-like"/>
    <property type="match status" value="1"/>
</dbReference>
<dbReference type="EMBL" id="FMSV02000072">
    <property type="protein sequence ID" value="SEH04617.1"/>
    <property type="molecule type" value="Genomic_DNA"/>
</dbReference>
<dbReference type="Pfam" id="PF02769">
    <property type="entry name" value="AIRS_C"/>
    <property type="match status" value="1"/>
</dbReference>
<feature type="domain" description="PurM-like C-terminal" evidence="3">
    <location>
        <begin position="178"/>
        <end position="323"/>
    </location>
</feature>
<dbReference type="Gene3D" id="3.30.1330.10">
    <property type="entry name" value="PurM-like, N-terminal domain"/>
    <property type="match status" value="1"/>
</dbReference>
<dbReference type="InterPro" id="IPR010918">
    <property type="entry name" value="PurM-like_C_dom"/>
</dbReference>
<evidence type="ECO:0000313" key="4">
    <source>
        <dbReference type="EMBL" id="SEH04617.1"/>
    </source>
</evidence>
<evidence type="ECO:0000256" key="1">
    <source>
        <dbReference type="ARBA" id="ARBA00006243"/>
    </source>
</evidence>
<dbReference type="InterPro" id="IPR011854">
    <property type="entry name" value="HypE"/>
</dbReference>
<dbReference type="Gene3D" id="3.90.650.10">
    <property type="entry name" value="PurM-like C-terminal domain"/>
    <property type="match status" value="1"/>
</dbReference>
<dbReference type="InterPro" id="IPR036676">
    <property type="entry name" value="PurM-like_C_sf"/>
</dbReference>
<accession>A0A1H6F381</accession>
<dbReference type="AlphaFoldDB" id="A0A1H6F381"/>
<evidence type="ECO:0000313" key="5">
    <source>
        <dbReference type="Proteomes" id="UP000236724"/>
    </source>
</evidence>
<dbReference type="CDD" id="cd02197">
    <property type="entry name" value="HypE"/>
    <property type="match status" value="1"/>
</dbReference>
<dbReference type="InterPro" id="IPR036921">
    <property type="entry name" value="PurM-like_N_sf"/>
</dbReference>